<dbReference type="Proteomes" id="UP000189674">
    <property type="component" value="Chromosome"/>
</dbReference>
<dbReference type="InterPro" id="IPR010181">
    <property type="entry name" value="CGCAxxGCC_motif"/>
</dbReference>
<dbReference type="KEGG" id="alus:STSP2_02933"/>
<protein>
    <submittedName>
        <fullName evidence="1">C_GCAxxG_C_C family protein</fullName>
    </submittedName>
</protein>
<evidence type="ECO:0000313" key="2">
    <source>
        <dbReference type="Proteomes" id="UP000189674"/>
    </source>
</evidence>
<gene>
    <name evidence="1" type="ORF">STSP2_02933</name>
</gene>
<accession>A0A1U9NPM5</accession>
<dbReference type="NCBIfam" id="TIGR01909">
    <property type="entry name" value="C_GCAxxG_C_C"/>
    <property type="match status" value="1"/>
</dbReference>
<dbReference type="STRING" id="1936003.STSP2_02933"/>
<dbReference type="AlphaFoldDB" id="A0A1U9NPM5"/>
<dbReference type="Pfam" id="PF09719">
    <property type="entry name" value="C_GCAxxG_C_C"/>
    <property type="match status" value="1"/>
</dbReference>
<keyword evidence="2" id="KW-1185">Reference proteome</keyword>
<dbReference type="RefSeq" id="WP_146663395.1">
    <property type="nucleotide sequence ID" value="NZ_CP019791.1"/>
</dbReference>
<evidence type="ECO:0000313" key="1">
    <source>
        <dbReference type="EMBL" id="AQT69737.1"/>
    </source>
</evidence>
<reference evidence="2" key="1">
    <citation type="submission" date="2017-02" db="EMBL/GenBank/DDBJ databases">
        <title>Comparative genomics and description of representatives of a novel lineage of planctomycetes thriving in anoxic sediments.</title>
        <authorList>
            <person name="Spring S."/>
            <person name="Bunk B."/>
            <person name="Sproer C."/>
        </authorList>
    </citation>
    <scope>NUCLEOTIDE SEQUENCE [LARGE SCALE GENOMIC DNA]</scope>
    <source>
        <strain evidence="2">ST-NAGAB-D1</strain>
    </source>
</reference>
<dbReference type="EMBL" id="CP019791">
    <property type="protein sequence ID" value="AQT69737.1"/>
    <property type="molecule type" value="Genomic_DNA"/>
</dbReference>
<proteinExistence type="predicted"/>
<dbReference type="OrthoDB" id="9791535at2"/>
<organism evidence="1 2">
    <name type="scientific">Anaerohalosphaera lusitana</name>
    <dbReference type="NCBI Taxonomy" id="1936003"/>
    <lineage>
        <taxon>Bacteria</taxon>
        <taxon>Pseudomonadati</taxon>
        <taxon>Planctomycetota</taxon>
        <taxon>Phycisphaerae</taxon>
        <taxon>Sedimentisphaerales</taxon>
        <taxon>Anaerohalosphaeraceae</taxon>
        <taxon>Anaerohalosphaera</taxon>
    </lineage>
</organism>
<sequence length="151" mass="15942">MASTRQDQAVELFKSGYNCAQAVAGAFAPDVEIDRDTALRTAAAFGGGIGGTGKTCGALSGLLIVLGCKYGRREPADMQSKAEMVNISQQAIKIFIEQTGARDCRDLLGFDLAAKEGKAAASKDNAFDVCPDLVRTAAEIAEKLLQDDQHE</sequence>
<name>A0A1U9NPM5_9BACT</name>